<keyword evidence="5" id="KW-0408">Iron</keyword>
<dbReference type="CDD" id="cd00454">
    <property type="entry name" value="TrHb1_N"/>
    <property type="match status" value="1"/>
</dbReference>
<dbReference type="InterPro" id="IPR012292">
    <property type="entry name" value="Globin/Proto"/>
</dbReference>
<evidence type="ECO:0000256" key="3">
    <source>
        <dbReference type="ARBA" id="ARBA00022617"/>
    </source>
</evidence>
<proteinExistence type="predicted"/>
<sequence length="124" mass="13427">MTPSLYDRLGASAGIAKLVDKLVELHLANPVVKQRFLPYLESPERVGEIKRHSCAFLAMGTGGPAEYAGRSMPDTHRGMNISDAEYMAVIDDILAAARACGLGDDVQKDLLSIAWSLKGDIVRQ</sequence>
<evidence type="ECO:0000256" key="5">
    <source>
        <dbReference type="ARBA" id="ARBA00023004"/>
    </source>
</evidence>
<reference evidence="6 7" key="1">
    <citation type="submission" date="2024-09" db="EMBL/GenBank/DDBJ databases">
        <authorList>
            <person name="Sun Q."/>
            <person name="Mori K."/>
        </authorList>
    </citation>
    <scope>NUCLEOTIDE SEQUENCE [LARGE SCALE GENOMIC DNA]</scope>
    <source>
        <strain evidence="6 7">NCAIM B.02336</strain>
    </source>
</reference>
<dbReference type="InterPro" id="IPR009050">
    <property type="entry name" value="Globin-like_sf"/>
</dbReference>
<dbReference type="SUPFAM" id="SSF46458">
    <property type="entry name" value="Globin-like"/>
    <property type="match status" value="1"/>
</dbReference>
<comment type="cofactor">
    <cofactor evidence="1">
        <name>heme</name>
        <dbReference type="ChEBI" id="CHEBI:30413"/>
    </cofactor>
</comment>
<keyword evidence="3" id="KW-0349">Heme</keyword>
<dbReference type="InterPro" id="IPR019795">
    <property type="entry name" value="Globin_bac-like_CS"/>
</dbReference>
<keyword evidence="4" id="KW-0479">Metal-binding</keyword>
<gene>
    <name evidence="6" type="ORF">ACFFGG_05555</name>
</gene>
<dbReference type="Gene3D" id="1.10.490.10">
    <property type="entry name" value="Globins"/>
    <property type="match status" value="1"/>
</dbReference>
<evidence type="ECO:0000256" key="2">
    <source>
        <dbReference type="ARBA" id="ARBA00022448"/>
    </source>
</evidence>
<comment type="caution">
    <text evidence="6">The sequence shown here is derived from an EMBL/GenBank/DDBJ whole genome shotgun (WGS) entry which is preliminary data.</text>
</comment>
<dbReference type="Pfam" id="PF01152">
    <property type="entry name" value="Bac_globin"/>
    <property type="match status" value="1"/>
</dbReference>
<keyword evidence="2" id="KW-0813">Transport</keyword>
<dbReference type="EMBL" id="JBHLTN010000007">
    <property type="protein sequence ID" value="MFC0592019.1"/>
    <property type="molecule type" value="Genomic_DNA"/>
</dbReference>
<evidence type="ECO:0000256" key="4">
    <source>
        <dbReference type="ARBA" id="ARBA00022723"/>
    </source>
</evidence>
<evidence type="ECO:0000313" key="7">
    <source>
        <dbReference type="Proteomes" id="UP001589834"/>
    </source>
</evidence>
<dbReference type="RefSeq" id="WP_377480758.1">
    <property type="nucleotide sequence ID" value="NZ_JBHLTN010000007.1"/>
</dbReference>
<evidence type="ECO:0000256" key="1">
    <source>
        <dbReference type="ARBA" id="ARBA00001971"/>
    </source>
</evidence>
<name>A0ABV6PQA2_9BURK</name>
<dbReference type="InterPro" id="IPR001486">
    <property type="entry name" value="Hemoglobin_trunc"/>
</dbReference>
<dbReference type="Proteomes" id="UP001589834">
    <property type="component" value="Unassembled WGS sequence"/>
</dbReference>
<accession>A0ABV6PQA2</accession>
<dbReference type="PROSITE" id="PS01213">
    <property type="entry name" value="GLOBIN_FAM_2"/>
    <property type="match status" value="1"/>
</dbReference>
<keyword evidence="7" id="KW-1185">Reference proteome</keyword>
<protein>
    <submittedName>
        <fullName evidence="6">Group 1 truncated hemoglobin</fullName>
    </submittedName>
</protein>
<organism evidence="6 7">
    <name type="scientific">Ottowia pentelensis</name>
    <dbReference type="NCBI Taxonomy" id="511108"/>
    <lineage>
        <taxon>Bacteria</taxon>
        <taxon>Pseudomonadati</taxon>
        <taxon>Pseudomonadota</taxon>
        <taxon>Betaproteobacteria</taxon>
        <taxon>Burkholderiales</taxon>
        <taxon>Comamonadaceae</taxon>
        <taxon>Ottowia</taxon>
    </lineage>
</organism>
<evidence type="ECO:0000313" key="6">
    <source>
        <dbReference type="EMBL" id="MFC0592019.1"/>
    </source>
</evidence>